<keyword evidence="2" id="KW-1185">Reference proteome</keyword>
<sequence length="55" mass="5593">MTIDRAVLAEITDRLAEAAGAIERLNGHVLAIARAYSCTATALSSGKSASGCSNN</sequence>
<proteinExistence type="predicted"/>
<name>A0ABY4X3Y2_9SPHN</name>
<evidence type="ECO:0000313" key="1">
    <source>
        <dbReference type="EMBL" id="USI71601.1"/>
    </source>
</evidence>
<dbReference type="Proteomes" id="UP001056937">
    <property type="component" value="Chromosome 1"/>
</dbReference>
<dbReference type="RefSeq" id="WP_252165414.1">
    <property type="nucleotide sequence ID" value="NZ_CP084930.1"/>
</dbReference>
<accession>A0ABY4X3Y2</accession>
<protein>
    <submittedName>
        <fullName evidence="1">Uncharacterized protein</fullName>
    </submittedName>
</protein>
<gene>
    <name evidence="1" type="ORF">LHA26_09655</name>
</gene>
<dbReference type="EMBL" id="CP084930">
    <property type="protein sequence ID" value="USI71601.1"/>
    <property type="molecule type" value="Genomic_DNA"/>
</dbReference>
<reference evidence="1" key="1">
    <citation type="journal article" date="2022" name="Toxins">
        <title>Genomic Analysis of Sphingopyxis sp. USTB-05 for Biodegrading Cyanobacterial Hepatotoxins.</title>
        <authorList>
            <person name="Liu C."/>
            <person name="Xu Q."/>
            <person name="Zhao Z."/>
            <person name="Zhang H."/>
            <person name="Liu X."/>
            <person name="Yin C."/>
            <person name="Liu Y."/>
            <person name="Yan H."/>
        </authorList>
    </citation>
    <scope>NUCLEOTIDE SEQUENCE</scope>
    <source>
        <strain evidence="1">NBD5</strain>
    </source>
</reference>
<organism evidence="1 2">
    <name type="scientific">Sphingomonas morindae</name>
    <dbReference type="NCBI Taxonomy" id="1541170"/>
    <lineage>
        <taxon>Bacteria</taxon>
        <taxon>Pseudomonadati</taxon>
        <taxon>Pseudomonadota</taxon>
        <taxon>Alphaproteobacteria</taxon>
        <taxon>Sphingomonadales</taxon>
        <taxon>Sphingomonadaceae</taxon>
        <taxon>Sphingomonas</taxon>
    </lineage>
</organism>
<evidence type="ECO:0000313" key="2">
    <source>
        <dbReference type="Proteomes" id="UP001056937"/>
    </source>
</evidence>